<dbReference type="SUPFAM" id="SSF46689">
    <property type="entry name" value="Homeodomain-like"/>
    <property type="match status" value="1"/>
</dbReference>
<evidence type="ECO:0000313" key="7">
    <source>
        <dbReference type="Proteomes" id="UP001597249"/>
    </source>
</evidence>
<keyword evidence="2" id="KW-0238">DNA-binding</keyword>
<keyword evidence="3" id="KW-0804">Transcription</keyword>
<dbReference type="RefSeq" id="WP_164510681.1">
    <property type="nucleotide sequence ID" value="NZ_JBHTMO010000003.1"/>
</dbReference>
<keyword evidence="7" id="KW-1185">Reference proteome</keyword>
<name>A0ABW4B6N2_9LACO</name>
<dbReference type="InterPro" id="IPR001347">
    <property type="entry name" value="SIS_dom"/>
</dbReference>
<dbReference type="Pfam" id="PF01418">
    <property type="entry name" value="HTH_6"/>
    <property type="match status" value="1"/>
</dbReference>
<keyword evidence="1" id="KW-0805">Transcription regulation</keyword>
<gene>
    <name evidence="6" type="ORF">ACFQ3L_01965</name>
</gene>
<dbReference type="EMBL" id="JBHTMO010000003">
    <property type="protein sequence ID" value="MFD1392351.1"/>
    <property type="molecule type" value="Genomic_DNA"/>
</dbReference>
<organism evidence="6 7">
    <name type="scientific">Lacticaseibacillus jixianensis</name>
    <dbReference type="NCBI Taxonomy" id="2486012"/>
    <lineage>
        <taxon>Bacteria</taxon>
        <taxon>Bacillati</taxon>
        <taxon>Bacillota</taxon>
        <taxon>Bacilli</taxon>
        <taxon>Lactobacillales</taxon>
        <taxon>Lactobacillaceae</taxon>
        <taxon>Lacticaseibacillus</taxon>
    </lineage>
</organism>
<dbReference type="InterPro" id="IPR035472">
    <property type="entry name" value="RpiR-like_SIS"/>
</dbReference>
<evidence type="ECO:0000313" key="6">
    <source>
        <dbReference type="EMBL" id="MFD1392351.1"/>
    </source>
</evidence>
<dbReference type="InterPro" id="IPR000281">
    <property type="entry name" value="HTH_RpiR"/>
</dbReference>
<dbReference type="Proteomes" id="UP001597249">
    <property type="component" value="Unassembled WGS sequence"/>
</dbReference>
<evidence type="ECO:0000259" key="4">
    <source>
        <dbReference type="PROSITE" id="PS51071"/>
    </source>
</evidence>
<evidence type="ECO:0000256" key="3">
    <source>
        <dbReference type="ARBA" id="ARBA00023163"/>
    </source>
</evidence>
<dbReference type="SUPFAM" id="SSF53697">
    <property type="entry name" value="SIS domain"/>
    <property type="match status" value="1"/>
</dbReference>
<dbReference type="InterPro" id="IPR009057">
    <property type="entry name" value="Homeodomain-like_sf"/>
</dbReference>
<dbReference type="InterPro" id="IPR047640">
    <property type="entry name" value="RpiR-like"/>
</dbReference>
<dbReference type="PANTHER" id="PTHR30514">
    <property type="entry name" value="GLUCOKINASE"/>
    <property type="match status" value="1"/>
</dbReference>
<dbReference type="PANTHER" id="PTHR30514:SF1">
    <property type="entry name" value="HTH-TYPE TRANSCRIPTIONAL REGULATOR HEXR-RELATED"/>
    <property type="match status" value="1"/>
</dbReference>
<evidence type="ECO:0000259" key="5">
    <source>
        <dbReference type="PROSITE" id="PS51464"/>
    </source>
</evidence>
<accession>A0ABW4B6N2</accession>
<dbReference type="Pfam" id="PF01380">
    <property type="entry name" value="SIS"/>
    <property type="match status" value="1"/>
</dbReference>
<dbReference type="InterPro" id="IPR046348">
    <property type="entry name" value="SIS_dom_sf"/>
</dbReference>
<feature type="domain" description="SIS" evidence="5">
    <location>
        <begin position="107"/>
        <end position="244"/>
    </location>
</feature>
<dbReference type="Gene3D" id="3.40.50.10490">
    <property type="entry name" value="Glucose-6-phosphate isomerase like protein, domain 1"/>
    <property type="match status" value="1"/>
</dbReference>
<sequence length="250" mass="27591">MFPYAKLRTLNGLESSVYTYINQHQVEVEAMTIRELAEKAHVSTTTILRFANKMGYEGYSELRYALKRHRSALSETVPLSDQDLSAPLAEFFETVTTPEFSKLIDIAATRLERAPLVLLCGIGTGAALAEYGARFWSNTGTFSLALTDPDYPFPDQTAVLKDTVMVALSVSGESQPVIDMATRAQEAGVNVIAITDHADSTLSHLADLVITYYLPELTRGGLNLTTQVPIIYLLELIAHRLEQPHKRASN</sequence>
<dbReference type="PROSITE" id="PS51464">
    <property type="entry name" value="SIS"/>
    <property type="match status" value="1"/>
</dbReference>
<dbReference type="PROSITE" id="PS51071">
    <property type="entry name" value="HTH_RPIR"/>
    <property type="match status" value="1"/>
</dbReference>
<feature type="domain" description="HTH rpiR-type" evidence="4">
    <location>
        <begin position="1"/>
        <end position="73"/>
    </location>
</feature>
<reference evidence="7" key="1">
    <citation type="journal article" date="2019" name="Int. J. Syst. Evol. Microbiol.">
        <title>The Global Catalogue of Microorganisms (GCM) 10K type strain sequencing project: providing services to taxonomists for standard genome sequencing and annotation.</title>
        <authorList>
            <consortium name="The Broad Institute Genomics Platform"/>
            <consortium name="The Broad Institute Genome Sequencing Center for Infectious Disease"/>
            <person name="Wu L."/>
            <person name="Ma J."/>
        </authorList>
    </citation>
    <scope>NUCLEOTIDE SEQUENCE [LARGE SCALE GENOMIC DNA]</scope>
    <source>
        <strain evidence="7">CCM 8911</strain>
    </source>
</reference>
<dbReference type="InterPro" id="IPR036388">
    <property type="entry name" value="WH-like_DNA-bd_sf"/>
</dbReference>
<proteinExistence type="predicted"/>
<dbReference type="CDD" id="cd05013">
    <property type="entry name" value="SIS_RpiR"/>
    <property type="match status" value="1"/>
</dbReference>
<evidence type="ECO:0000256" key="2">
    <source>
        <dbReference type="ARBA" id="ARBA00023125"/>
    </source>
</evidence>
<comment type="caution">
    <text evidence="6">The sequence shown here is derived from an EMBL/GenBank/DDBJ whole genome shotgun (WGS) entry which is preliminary data.</text>
</comment>
<protein>
    <submittedName>
        <fullName evidence="6">MurR/RpiR family transcriptional regulator</fullName>
    </submittedName>
</protein>
<evidence type="ECO:0000256" key="1">
    <source>
        <dbReference type="ARBA" id="ARBA00023015"/>
    </source>
</evidence>
<dbReference type="Gene3D" id="1.10.10.10">
    <property type="entry name" value="Winged helix-like DNA-binding domain superfamily/Winged helix DNA-binding domain"/>
    <property type="match status" value="1"/>
</dbReference>